<reference evidence="1 2" key="1">
    <citation type="submission" date="2015-03" db="EMBL/GenBank/DDBJ databases">
        <authorList>
            <person name="Hassan Y."/>
            <person name="Lepp D."/>
            <person name="Li X.-Z."/>
            <person name="Zhou T."/>
        </authorList>
    </citation>
    <scope>NUCLEOTIDE SEQUENCE [LARGE SCALE GENOMIC DNA]</scope>
    <source>
        <strain evidence="1 2">IPL18</strain>
    </source>
</reference>
<comment type="caution">
    <text evidence="1">The sequence shown here is derived from an EMBL/GenBank/DDBJ whole genome shotgun (WGS) entry which is preliminary data.</text>
</comment>
<dbReference type="PRINTS" id="PR00081">
    <property type="entry name" value="GDHRDH"/>
</dbReference>
<dbReference type="SUPFAM" id="SSF51735">
    <property type="entry name" value="NAD(P)-binding Rossmann-fold domains"/>
    <property type="match status" value="1"/>
</dbReference>
<dbReference type="Proteomes" id="UP000033649">
    <property type="component" value="Unassembled WGS sequence"/>
</dbReference>
<dbReference type="InterPro" id="IPR002347">
    <property type="entry name" value="SDR_fam"/>
</dbReference>
<name>A0A0F5FQ56_9HYPH</name>
<gene>
    <name evidence="1" type="ORF">VE26_06170</name>
</gene>
<organism evidence="1 2">
    <name type="scientific">Devosia chinhatensis</name>
    <dbReference type="NCBI Taxonomy" id="429727"/>
    <lineage>
        <taxon>Bacteria</taxon>
        <taxon>Pseudomonadati</taxon>
        <taxon>Pseudomonadota</taxon>
        <taxon>Alphaproteobacteria</taxon>
        <taxon>Hyphomicrobiales</taxon>
        <taxon>Devosiaceae</taxon>
        <taxon>Devosia</taxon>
    </lineage>
</organism>
<accession>A0A0F5FQ56</accession>
<dbReference type="PANTHER" id="PTHR44147:SF2">
    <property type="entry name" value="DEHYDROGENASE_REDUCTASE SDR FAMILY MEMBER 1"/>
    <property type="match status" value="1"/>
</dbReference>
<dbReference type="STRING" id="429727.VE26_06170"/>
<sequence length="287" mass="30877">MGLGGDMQAIALVTGGSRGVGRGIALALLEEGAIVHVTARTLTEADALTHPQGSGSLESLAEEASSLPGRLIIHRCDHADDKQTVEVVAKIEEVHGGIDLLVNNAWPGYEHMVEGTTFTWPKPFWEQPMWRWNAMIDVGLRSAFVTSRAVAPAMIAKRKGLIVNISFWAAELFEGNAIYGVAKAGANKLAADCAHDLMPYGVSAVALYPGLVRTEAVLRAAEFMDLSNSESPRFVGRVIAGLWRDGSLLKKSGRPHVVAALAREYGILDIDGQSPRPLAQDDFQNRD</sequence>
<dbReference type="Pfam" id="PF00106">
    <property type="entry name" value="adh_short"/>
    <property type="match status" value="1"/>
</dbReference>
<evidence type="ECO:0000313" key="2">
    <source>
        <dbReference type="Proteomes" id="UP000033649"/>
    </source>
</evidence>
<dbReference type="InterPro" id="IPR036291">
    <property type="entry name" value="NAD(P)-bd_dom_sf"/>
</dbReference>
<evidence type="ECO:0000313" key="1">
    <source>
        <dbReference type="EMBL" id="KKB10312.1"/>
    </source>
</evidence>
<proteinExistence type="predicted"/>
<protein>
    <submittedName>
        <fullName evidence="1">Short-chain dehydrogenase</fullName>
    </submittedName>
</protein>
<keyword evidence="2" id="KW-1185">Reference proteome</keyword>
<dbReference type="PATRIC" id="fig|429727.3.peg.1278"/>
<dbReference type="AlphaFoldDB" id="A0A0F5FQ56"/>
<dbReference type="PANTHER" id="PTHR44147">
    <property type="entry name" value="DEHYDROGENASE/REDUCTASE SDR FAMILY MEMBER 1"/>
    <property type="match status" value="1"/>
</dbReference>
<dbReference type="EMBL" id="JZEY01000054">
    <property type="protein sequence ID" value="KKB10312.1"/>
    <property type="molecule type" value="Genomic_DNA"/>
</dbReference>
<dbReference type="Gene3D" id="3.40.50.720">
    <property type="entry name" value="NAD(P)-binding Rossmann-like Domain"/>
    <property type="match status" value="1"/>
</dbReference>